<organism evidence="1 2">
    <name type="scientific">Acorus calamus</name>
    <name type="common">Sweet flag</name>
    <dbReference type="NCBI Taxonomy" id="4465"/>
    <lineage>
        <taxon>Eukaryota</taxon>
        <taxon>Viridiplantae</taxon>
        <taxon>Streptophyta</taxon>
        <taxon>Embryophyta</taxon>
        <taxon>Tracheophyta</taxon>
        <taxon>Spermatophyta</taxon>
        <taxon>Magnoliopsida</taxon>
        <taxon>Liliopsida</taxon>
        <taxon>Acoraceae</taxon>
        <taxon>Acorus</taxon>
    </lineage>
</organism>
<evidence type="ECO:0000313" key="2">
    <source>
        <dbReference type="Proteomes" id="UP001180020"/>
    </source>
</evidence>
<dbReference type="AlphaFoldDB" id="A0AAV9E1J2"/>
<reference evidence="1" key="1">
    <citation type="journal article" date="2023" name="Nat. Commun.">
        <title>Diploid and tetraploid genomes of Acorus and the evolution of monocots.</title>
        <authorList>
            <person name="Ma L."/>
            <person name="Liu K.W."/>
            <person name="Li Z."/>
            <person name="Hsiao Y.Y."/>
            <person name="Qi Y."/>
            <person name="Fu T."/>
            <person name="Tang G.D."/>
            <person name="Zhang D."/>
            <person name="Sun W.H."/>
            <person name="Liu D.K."/>
            <person name="Li Y."/>
            <person name="Chen G.Z."/>
            <person name="Liu X.D."/>
            <person name="Liao X.Y."/>
            <person name="Jiang Y.T."/>
            <person name="Yu X."/>
            <person name="Hao Y."/>
            <person name="Huang J."/>
            <person name="Zhao X.W."/>
            <person name="Ke S."/>
            <person name="Chen Y.Y."/>
            <person name="Wu W.L."/>
            <person name="Hsu J.L."/>
            <person name="Lin Y.F."/>
            <person name="Huang M.D."/>
            <person name="Li C.Y."/>
            <person name="Huang L."/>
            <person name="Wang Z.W."/>
            <person name="Zhao X."/>
            <person name="Zhong W.Y."/>
            <person name="Peng D.H."/>
            <person name="Ahmad S."/>
            <person name="Lan S."/>
            <person name="Zhang J.S."/>
            <person name="Tsai W.C."/>
            <person name="Van de Peer Y."/>
            <person name="Liu Z.J."/>
        </authorList>
    </citation>
    <scope>NUCLEOTIDE SEQUENCE</scope>
    <source>
        <strain evidence="1">CP</strain>
    </source>
</reference>
<name>A0AAV9E1J2_ACOCL</name>
<evidence type="ECO:0000313" key="1">
    <source>
        <dbReference type="EMBL" id="KAK1307400.1"/>
    </source>
</evidence>
<reference evidence="1" key="2">
    <citation type="submission" date="2023-06" db="EMBL/GenBank/DDBJ databases">
        <authorList>
            <person name="Ma L."/>
            <person name="Liu K.-W."/>
            <person name="Li Z."/>
            <person name="Hsiao Y.-Y."/>
            <person name="Qi Y."/>
            <person name="Fu T."/>
            <person name="Tang G."/>
            <person name="Zhang D."/>
            <person name="Sun W.-H."/>
            <person name="Liu D.-K."/>
            <person name="Li Y."/>
            <person name="Chen G.-Z."/>
            <person name="Liu X.-D."/>
            <person name="Liao X.-Y."/>
            <person name="Jiang Y.-T."/>
            <person name="Yu X."/>
            <person name="Hao Y."/>
            <person name="Huang J."/>
            <person name="Zhao X.-W."/>
            <person name="Ke S."/>
            <person name="Chen Y.-Y."/>
            <person name="Wu W.-L."/>
            <person name="Hsu J.-L."/>
            <person name="Lin Y.-F."/>
            <person name="Huang M.-D."/>
            <person name="Li C.-Y."/>
            <person name="Huang L."/>
            <person name="Wang Z.-W."/>
            <person name="Zhao X."/>
            <person name="Zhong W.-Y."/>
            <person name="Peng D.-H."/>
            <person name="Ahmad S."/>
            <person name="Lan S."/>
            <person name="Zhang J.-S."/>
            <person name="Tsai W.-C."/>
            <person name="Van De Peer Y."/>
            <person name="Liu Z.-J."/>
        </authorList>
    </citation>
    <scope>NUCLEOTIDE SEQUENCE</scope>
    <source>
        <strain evidence="1">CP</strain>
        <tissue evidence="1">Leaves</tissue>
    </source>
</reference>
<accession>A0AAV9E1J2</accession>
<gene>
    <name evidence="1" type="primary">PCMP-E66</name>
    <name evidence="1" type="ORF">QJS10_CPA10g02057</name>
</gene>
<keyword evidence="2" id="KW-1185">Reference proteome</keyword>
<sequence>MSVVIPLTKRERAMVLYIPLLRSCTSLRPLMQIHGHLLVTSHHCNALAATKPVETYAKVGRINTARLVFDTYPGPPDHFMCGVLIKCYTESPLLPGDLPLS</sequence>
<proteinExistence type="predicted"/>
<comment type="caution">
    <text evidence="1">The sequence shown here is derived from an EMBL/GenBank/DDBJ whole genome shotgun (WGS) entry which is preliminary data.</text>
</comment>
<dbReference type="EMBL" id="JAUJYO010000010">
    <property type="protein sequence ID" value="KAK1307400.1"/>
    <property type="molecule type" value="Genomic_DNA"/>
</dbReference>
<dbReference type="Proteomes" id="UP001180020">
    <property type="component" value="Unassembled WGS sequence"/>
</dbReference>
<protein>
    <submittedName>
        <fullName evidence="1">Pentatricopeptide repeat-containing protein</fullName>
    </submittedName>
</protein>